<dbReference type="InterPro" id="IPR045034">
    <property type="entry name" value="O-acyltransferase_WSD1-like"/>
</dbReference>
<dbReference type="GO" id="GO:0005789">
    <property type="term" value="C:endoplasmic reticulum membrane"/>
    <property type="evidence" value="ECO:0007669"/>
    <property type="project" value="UniProtKB-SubCell"/>
</dbReference>
<keyword evidence="14" id="KW-1185">Reference proteome</keyword>
<evidence type="ECO:0000256" key="9">
    <source>
        <dbReference type="ARBA" id="ARBA00047604"/>
    </source>
</evidence>
<proteinExistence type="inferred from homology"/>
<comment type="pathway">
    <text evidence="4">Lipid metabolism.</text>
</comment>
<reference evidence="13" key="1">
    <citation type="journal article" date="2023" name="Science">
        <title>Elucidation of the pathway for biosynthesis of saponin adjuvants from the soapbark tree.</title>
        <authorList>
            <person name="Reed J."/>
            <person name="Orme A."/>
            <person name="El-Demerdash A."/>
            <person name="Owen C."/>
            <person name="Martin L.B.B."/>
            <person name="Misra R.C."/>
            <person name="Kikuchi S."/>
            <person name="Rejzek M."/>
            <person name="Martin A.C."/>
            <person name="Harkess A."/>
            <person name="Leebens-Mack J."/>
            <person name="Louveau T."/>
            <person name="Stephenson M.J."/>
            <person name="Osbourn A."/>
        </authorList>
    </citation>
    <scope>NUCLEOTIDE SEQUENCE</scope>
    <source>
        <strain evidence="13">S10</strain>
    </source>
</reference>
<dbReference type="Pfam" id="PF03007">
    <property type="entry name" value="WS_DGAT_cat"/>
    <property type="match status" value="1"/>
</dbReference>
<feature type="domain" description="O-acyltransferase WSD1 C-terminal" evidence="12">
    <location>
        <begin position="318"/>
        <end position="463"/>
    </location>
</feature>
<evidence type="ECO:0000256" key="3">
    <source>
        <dbReference type="ARBA" id="ARBA00004771"/>
    </source>
</evidence>
<dbReference type="GO" id="GO:0019432">
    <property type="term" value="P:triglyceride biosynthetic process"/>
    <property type="evidence" value="ECO:0007669"/>
    <property type="project" value="TreeGrafter"/>
</dbReference>
<evidence type="ECO:0000256" key="4">
    <source>
        <dbReference type="ARBA" id="ARBA00005189"/>
    </source>
</evidence>
<dbReference type="Pfam" id="PF06974">
    <property type="entry name" value="WS_DGAT_C"/>
    <property type="match status" value="1"/>
</dbReference>
<comment type="subcellular location">
    <subcellularLocation>
        <location evidence="1">Cell membrane</location>
        <topology evidence="1">Single-pass membrane protein</topology>
    </subcellularLocation>
    <subcellularLocation>
        <location evidence="2">Endoplasmic reticulum membrane</location>
    </subcellularLocation>
</comment>
<keyword evidence="5" id="KW-0808">Transferase</keyword>
<dbReference type="InterPro" id="IPR004255">
    <property type="entry name" value="O-acyltransferase_WSD1_N"/>
</dbReference>
<evidence type="ECO:0000256" key="5">
    <source>
        <dbReference type="ARBA" id="ARBA00022679"/>
    </source>
</evidence>
<dbReference type="GO" id="GO:0047196">
    <property type="term" value="F:long-chain-alcohol O-fatty-acyltransferase activity"/>
    <property type="evidence" value="ECO:0007669"/>
    <property type="project" value="UniProtKB-EC"/>
</dbReference>
<evidence type="ECO:0000259" key="11">
    <source>
        <dbReference type="Pfam" id="PF03007"/>
    </source>
</evidence>
<evidence type="ECO:0000256" key="1">
    <source>
        <dbReference type="ARBA" id="ARBA00004162"/>
    </source>
</evidence>
<dbReference type="Proteomes" id="UP001163823">
    <property type="component" value="Chromosome 4"/>
</dbReference>
<dbReference type="GO" id="GO:0004144">
    <property type="term" value="F:diacylglycerol O-acyltransferase activity"/>
    <property type="evidence" value="ECO:0007669"/>
    <property type="project" value="UniProtKB-EC"/>
</dbReference>
<evidence type="ECO:0000256" key="6">
    <source>
        <dbReference type="ARBA" id="ARBA00022824"/>
    </source>
</evidence>
<protein>
    <submittedName>
        <fullName evidence="13">O-acyltransferase WSD1</fullName>
    </submittedName>
</protein>
<evidence type="ECO:0000256" key="8">
    <source>
        <dbReference type="ARBA" id="ARBA00024360"/>
    </source>
</evidence>
<gene>
    <name evidence="13" type="ORF">O6P43_009237</name>
</gene>
<comment type="catalytic activity">
    <reaction evidence="9">
        <text>a long chain fatty alcohol + a fatty acyl-CoA = a long-chain alcohol wax ester + CoA</text>
        <dbReference type="Rhea" id="RHEA:38443"/>
        <dbReference type="ChEBI" id="CHEBI:17135"/>
        <dbReference type="ChEBI" id="CHEBI:57287"/>
        <dbReference type="ChEBI" id="CHEBI:77636"/>
        <dbReference type="ChEBI" id="CHEBI:235323"/>
        <dbReference type="EC" id="2.3.1.75"/>
    </reaction>
</comment>
<comment type="pathway">
    <text evidence="3">Glycerolipid metabolism; triacylglycerol biosynthesis.</text>
</comment>
<evidence type="ECO:0000313" key="13">
    <source>
        <dbReference type="EMBL" id="KAJ7971164.1"/>
    </source>
</evidence>
<feature type="domain" description="O-acyltransferase WSD1-like N-terminal" evidence="11">
    <location>
        <begin position="118"/>
        <end position="265"/>
    </location>
</feature>
<keyword evidence="6" id="KW-0256">Endoplasmic reticulum</keyword>
<dbReference type="PANTHER" id="PTHR31650">
    <property type="entry name" value="O-ACYLTRANSFERASE (WSD1-LIKE) FAMILY PROTEIN"/>
    <property type="match status" value="1"/>
</dbReference>
<evidence type="ECO:0000313" key="14">
    <source>
        <dbReference type="Proteomes" id="UP001163823"/>
    </source>
</evidence>
<dbReference type="KEGG" id="qsa:O6P43_009237"/>
<dbReference type="AlphaFoldDB" id="A0AAD7PXT6"/>
<comment type="catalytic activity">
    <reaction evidence="10">
        <text>an acyl-CoA + a 1,2-diacyl-sn-glycerol = a triacyl-sn-glycerol + CoA</text>
        <dbReference type="Rhea" id="RHEA:10868"/>
        <dbReference type="ChEBI" id="CHEBI:17815"/>
        <dbReference type="ChEBI" id="CHEBI:57287"/>
        <dbReference type="ChEBI" id="CHEBI:58342"/>
        <dbReference type="ChEBI" id="CHEBI:64615"/>
        <dbReference type="EC" id="2.3.1.20"/>
    </reaction>
</comment>
<organism evidence="13 14">
    <name type="scientific">Quillaja saponaria</name>
    <name type="common">Soap bark tree</name>
    <dbReference type="NCBI Taxonomy" id="32244"/>
    <lineage>
        <taxon>Eukaryota</taxon>
        <taxon>Viridiplantae</taxon>
        <taxon>Streptophyta</taxon>
        <taxon>Embryophyta</taxon>
        <taxon>Tracheophyta</taxon>
        <taxon>Spermatophyta</taxon>
        <taxon>Magnoliopsida</taxon>
        <taxon>eudicotyledons</taxon>
        <taxon>Gunneridae</taxon>
        <taxon>Pentapetalae</taxon>
        <taxon>rosids</taxon>
        <taxon>fabids</taxon>
        <taxon>Fabales</taxon>
        <taxon>Quillajaceae</taxon>
        <taxon>Quillaja</taxon>
    </lineage>
</organism>
<name>A0AAD7PXT6_QUISA</name>
<evidence type="ECO:0000256" key="10">
    <source>
        <dbReference type="ARBA" id="ARBA00048109"/>
    </source>
</evidence>
<dbReference type="PANTHER" id="PTHR31650:SF34">
    <property type="entry name" value="O-ACYLTRANSFERASE WSD1-LIKE ISOFORM X1"/>
    <property type="match status" value="1"/>
</dbReference>
<dbReference type="GO" id="GO:0005886">
    <property type="term" value="C:plasma membrane"/>
    <property type="evidence" value="ECO:0007669"/>
    <property type="project" value="UniProtKB-SubCell"/>
</dbReference>
<evidence type="ECO:0000256" key="7">
    <source>
        <dbReference type="ARBA" id="ARBA00023315"/>
    </source>
</evidence>
<dbReference type="EMBL" id="JARAOO010000004">
    <property type="protein sequence ID" value="KAJ7971164.1"/>
    <property type="molecule type" value="Genomic_DNA"/>
</dbReference>
<evidence type="ECO:0000256" key="2">
    <source>
        <dbReference type="ARBA" id="ARBA00004586"/>
    </source>
</evidence>
<sequence length="476" mass="54006">MDSSKEEDEEIVYPVSPTGQYFNSTVFCAYVLCVLESQIPIDDSPTMSLLKDVFLPINSRFSSIMVDRNGKKTWKKVTVKLEEHIKVPVFPPLMSLQSYDKYFDDYLCRIATERSAEDQKKPLWDIHIIKYPKSNGAAGSLIFRLHHALGDGYSLMGALFSCLQRADNPTLPLTFPMNRRLSDKKRENESMFEKMNSFFSSAINTTLDFGESLLKSTVVQDHKTPIRSGDEGIKFRPISITNITFPLDYIKEIRSKLGVTVNDVITGIIFFGIRLYMQEKNYESRKANSTALVMLNTRNIAGYQSVKEMIKIDAKAPWGNRISFLHVSIPKLSSATFANPLQFVFKAHQIIKMKRYSLGVLLTGSLLDMMKKFKGPEAVARHIYRTMGNTSLSVSNLVGPVEQMALANHPAKDIYFTMTGDPQSLTITIMSYMENLNVTLKAEKGFIDEQKFKSCMENAYEMILKAAWDIPSKKKI</sequence>
<comment type="similarity">
    <text evidence="8">In the N-terminal section; belongs to the long-chain O-acyltransferase family.</text>
</comment>
<keyword evidence="7" id="KW-0012">Acyltransferase</keyword>
<comment type="caution">
    <text evidence="13">The sequence shown here is derived from an EMBL/GenBank/DDBJ whole genome shotgun (WGS) entry which is preliminary data.</text>
</comment>
<accession>A0AAD7PXT6</accession>
<dbReference type="InterPro" id="IPR009721">
    <property type="entry name" value="O-acyltransferase_WSD1_C"/>
</dbReference>
<evidence type="ECO:0000259" key="12">
    <source>
        <dbReference type="Pfam" id="PF06974"/>
    </source>
</evidence>